<dbReference type="PANTHER" id="PTHR34293">
    <property type="entry name" value="HTH-TYPE TRANSCRIPTIONAL REGULATOR TRMBL2"/>
    <property type="match status" value="1"/>
</dbReference>
<dbReference type="InterPro" id="IPR036388">
    <property type="entry name" value="WH-like_DNA-bd_sf"/>
</dbReference>
<dbReference type="Proteomes" id="UP000199451">
    <property type="component" value="Unassembled WGS sequence"/>
</dbReference>
<dbReference type="InterPro" id="IPR021586">
    <property type="entry name" value="Tscrpt_reg_TrmB_C"/>
</dbReference>
<dbReference type="RefSeq" id="WP_089700136.1">
    <property type="nucleotide sequence ID" value="NZ_FNHL01000009.1"/>
</dbReference>
<gene>
    <name evidence="5" type="ORF">SAMN04487949_3821</name>
</gene>
<feature type="domain" description="Transcription regulator TrmB N-terminal" evidence="3">
    <location>
        <begin position="10"/>
        <end position="67"/>
    </location>
</feature>
<name>A0A1H0A441_9EURY</name>
<evidence type="ECO:0000313" key="5">
    <source>
        <dbReference type="EMBL" id="SDN28205.1"/>
    </source>
</evidence>
<dbReference type="AlphaFoldDB" id="A0A1H0A441"/>
<dbReference type="InterPro" id="IPR002831">
    <property type="entry name" value="Tscrpt_reg_TrmB_N"/>
</dbReference>
<dbReference type="Pfam" id="PF01978">
    <property type="entry name" value="TrmB"/>
    <property type="match status" value="1"/>
</dbReference>
<sequence>MDSAELRGALEDAGLSQYQAEAYTALLRLGSASATELADACAVPTARIYDVLRDLETKGYIETYDQESLHARAHDPDDVLSDLRDRADLLSDAAEEIEKRWEEPEVDPHKVSIVKRFETVFDRAAATIRNAEDEVQLAATPDQFHALRPALAAAYDNGAIVNVSVHTDPTEENQDVPVDDLEGVVTELRHRNLPTQFVALVDRTETCFAPHAASLNEYGVLVDDYTLTYVFHWYFQTCLWEVWDVIYDGRPTDPPLPYSDIRRFVRDIEPLLDEGAEPTVTVEGFSTETGERTTLTGQVTDLFYQGKGAVEGIPSLPQLAGQVAIHVRTDERTVVVGGWGSVLEEVEATRITLEAVDEPQKVVER</sequence>
<keyword evidence="6" id="KW-1185">Reference proteome</keyword>
<keyword evidence="2" id="KW-0175">Coiled coil</keyword>
<dbReference type="STRING" id="660521.SAMN04487949_3821"/>
<dbReference type="SUPFAM" id="SSF46785">
    <property type="entry name" value="Winged helix' DNA-binding domain"/>
    <property type="match status" value="1"/>
</dbReference>
<organism evidence="5 6">
    <name type="scientific">Halogranum gelatinilyticum</name>
    <dbReference type="NCBI Taxonomy" id="660521"/>
    <lineage>
        <taxon>Archaea</taxon>
        <taxon>Methanobacteriati</taxon>
        <taxon>Methanobacteriota</taxon>
        <taxon>Stenosarchaea group</taxon>
        <taxon>Halobacteria</taxon>
        <taxon>Halobacteriales</taxon>
        <taxon>Haloferacaceae</taxon>
    </lineage>
</organism>
<comment type="similarity">
    <text evidence="1">Belongs to the transcriptional regulator TrmB family.</text>
</comment>
<dbReference type="PANTHER" id="PTHR34293:SF1">
    <property type="entry name" value="HTH-TYPE TRANSCRIPTIONAL REGULATOR TRMBL2"/>
    <property type="match status" value="1"/>
</dbReference>
<dbReference type="Gene3D" id="1.10.10.10">
    <property type="entry name" value="Winged helix-like DNA-binding domain superfamily/Winged helix DNA-binding domain"/>
    <property type="match status" value="1"/>
</dbReference>
<evidence type="ECO:0000256" key="1">
    <source>
        <dbReference type="ARBA" id="ARBA00007287"/>
    </source>
</evidence>
<protein>
    <submittedName>
        <fullName evidence="5">Transcriptional regulator</fullName>
    </submittedName>
</protein>
<feature type="domain" description="Transcription regulator TrmB C-terminal" evidence="4">
    <location>
        <begin position="111"/>
        <end position="355"/>
    </location>
</feature>
<proteinExistence type="inferred from homology"/>
<dbReference type="CDD" id="cd09124">
    <property type="entry name" value="PLDc_like_TrmB_middle"/>
    <property type="match status" value="1"/>
</dbReference>
<dbReference type="OrthoDB" id="96194at2157"/>
<evidence type="ECO:0000256" key="2">
    <source>
        <dbReference type="SAM" id="Coils"/>
    </source>
</evidence>
<accession>A0A1H0A441</accession>
<evidence type="ECO:0000313" key="6">
    <source>
        <dbReference type="Proteomes" id="UP000199451"/>
    </source>
</evidence>
<feature type="coiled-coil region" evidence="2">
    <location>
        <begin position="80"/>
        <end position="134"/>
    </location>
</feature>
<reference evidence="6" key="1">
    <citation type="submission" date="2016-10" db="EMBL/GenBank/DDBJ databases">
        <authorList>
            <person name="Varghese N."/>
            <person name="Submissions S."/>
        </authorList>
    </citation>
    <scope>NUCLEOTIDE SEQUENCE [LARGE SCALE GENOMIC DNA]</scope>
    <source>
        <strain evidence="6">CGMCC 1.10119</strain>
    </source>
</reference>
<evidence type="ECO:0000259" key="4">
    <source>
        <dbReference type="Pfam" id="PF11495"/>
    </source>
</evidence>
<dbReference type="InterPro" id="IPR036390">
    <property type="entry name" value="WH_DNA-bd_sf"/>
</dbReference>
<dbReference type="EMBL" id="FNHL01000009">
    <property type="protein sequence ID" value="SDN28205.1"/>
    <property type="molecule type" value="Genomic_DNA"/>
</dbReference>
<dbReference type="SUPFAM" id="SSF159071">
    <property type="entry name" value="TrmB C-terminal domain-like"/>
    <property type="match status" value="1"/>
</dbReference>
<evidence type="ECO:0000259" key="3">
    <source>
        <dbReference type="Pfam" id="PF01978"/>
    </source>
</evidence>
<dbReference type="Pfam" id="PF11495">
    <property type="entry name" value="Regulator_TrmB"/>
    <property type="match status" value="1"/>
</dbReference>
<dbReference type="InterPro" id="IPR051797">
    <property type="entry name" value="TrmB-like"/>
</dbReference>